<organism evidence="2 3">
    <name type="scientific">Pyrrhoderma noxium</name>
    <dbReference type="NCBI Taxonomy" id="2282107"/>
    <lineage>
        <taxon>Eukaryota</taxon>
        <taxon>Fungi</taxon>
        <taxon>Dikarya</taxon>
        <taxon>Basidiomycota</taxon>
        <taxon>Agaricomycotina</taxon>
        <taxon>Agaricomycetes</taxon>
        <taxon>Hymenochaetales</taxon>
        <taxon>Hymenochaetaceae</taxon>
        <taxon>Pyrrhoderma</taxon>
    </lineage>
</organism>
<dbReference type="Proteomes" id="UP000217199">
    <property type="component" value="Unassembled WGS sequence"/>
</dbReference>
<dbReference type="GO" id="GO:0008289">
    <property type="term" value="F:lipid binding"/>
    <property type="evidence" value="ECO:0007669"/>
    <property type="project" value="TreeGrafter"/>
</dbReference>
<evidence type="ECO:0000313" key="2">
    <source>
        <dbReference type="EMBL" id="PAV14764.1"/>
    </source>
</evidence>
<feature type="region of interest" description="Disordered" evidence="1">
    <location>
        <begin position="229"/>
        <end position="254"/>
    </location>
</feature>
<evidence type="ECO:0000256" key="1">
    <source>
        <dbReference type="SAM" id="MobiDB-lite"/>
    </source>
</evidence>
<dbReference type="InterPro" id="IPR027267">
    <property type="entry name" value="AH/BAR_dom_sf"/>
</dbReference>
<feature type="compositionally biased region" description="Acidic residues" evidence="1">
    <location>
        <begin position="359"/>
        <end position="375"/>
    </location>
</feature>
<dbReference type="PANTHER" id="PTHR31962:SF1">
    <property type="entry name" value="SPHINGOLIPID LONG CHAIN BASE-RESPONSIVE PROTEIN PIL1"/>
    <property type="match status" value="1"/>
</dbReference>
<dbReference type="Gene3D" id="1.20.1270.60">
    <property type="entry name" value="Arfaptin homology (AH) domain/BAR domain"/>
    <property type="match status" value="1"/>
</dbReference>
<dbReference type="AlphaFoldDB" id="A0A286U5D0"/>
<feature type="region of interest" description="Disordered" evidence="1">
    <location>
        <begin position="117"/>
        <end position="140"/>
    </location>
</feature>
<feature type="compositionally biased region" description="Basic and acidic residues" evidence="1">
    <location>
        <begin position="376"/>
        <end position="385"/>
    </location>
</feature>
<dbReference type="GO" id="GO:0006897">
    <property type="term" value="P:endocytosis"/>
    <property type="evidence" value="ECO:0007669"/>
    <property type="project" value="TreeGrafter"/>
</dbReference>
<comment type="caution">
    <text evidence="2">The sequence shown here is derived from an EMBL/GenBank/DDBJ whole genome shotgun (WGS) entry which is preliminary data.</text>
</comment>
<accession>A0A286U5D0</accession>
<feature type="region of interest" description="Disordered" evidence="1">
    <location>
        <begin position="530"/>
        <end position="587"/>
    </location>
</feature>
<name>A0A286U5D0_9AGAM</name>
<gene>
    <name evidence="2" type="ORF">PNOK_0931700</name>
</gene>
<dbReference type="InterPro" id="IPR028245">
    <property type="entry name" value="PIL1/LSP1"/>
</dbReference>
<keyword evidence="3" id="KW-1185">Reference proteome</keyword>
<feature type="compositionally biased region" description="Basic and acidic residues" evidence="1">
    <location>
        <begin position="543"/>
        <end position="587"/>
    </location>
</feature>
<feature type="region of interest" description="Disordered" evidence="1">
    <location>
        <begin position="270"/>
        <end position="295"/>
    </location>
</feature>
<dbReference type="EMBL" id="NBII01000011">
    <property type="protein sequence ID" value="PAV14764.1"/>
    <property type="molecule type" value="Genomic_DNA"/>
</dbReference>
<dbReference type="PANTHER" id="PTHR31962">
    <property type="entry name" value="SPHINGOLIPID LONG CHAIN BASE-RESPONSIVE PROTEIN PIL1"/>
    <property type="match status" value="1"/>
</dbReference>
<feature type="region of interest" description="Disordered" evidence="1">
    <location>
        <begin position="487"/>
        <end position="506"/>
    </location>
</feature>
<feature type="compositionally biased region" description="Low complexity" evidence="1">
    <location>
        <begin position="124"/>
        <end position="140"/>
    </location>
</feature>
<reference evidence="2 3" key="1">
    <citation type="journal article" date="2017" name="Mol. Ecol.">
        <title>Comparative and population genomic landscape of Phellinus noxius: A hypervariable fungus causing root rot in trees.</title>
        <authorList>
            <person name="Chung C.L."/>
            <person name="Lee T.J."/>
            <person name="Akiba M."/>
            <person name="Lee H.H."/>
            <person name="Kuo T.H."/>
            <person name="Liu D."/>
            <person name="Ke H.M."/>
            <person name="Yokoi T."/>
            <person name="Roa M.B."/>
            <person name="Lu M.J."/>
            <person name="Chang Y.Y."/>
            <person name="Ann P.J."/>
            <person name="Tsai J.N."/>
            <person name="Chen C.Y."/>
            <person name="Tzean S.S."/>
            <person name="Ota Y."/>
            <person name="Hattori T."/>
            <person name="Sahashi N."/>
            <person name="Liou R.F."/>
            <person name="Kikuchi T."/>
            <person name="Tsai I.J."/>
        </authorList>
    </citation>
    <scope>NUCLEOTIDE SEQUENCE [LARGE SCALE GENOMIC DNA]</scope>
    <source>
        <strain evidence="2 3">FFPRI411160</strain>
    </source>
</reference>
<feature type="compositionally biased region" description="Polar residues" evidence="1">
    <location>
        <begin position="270"/>
        <end position="293"/>
    </location>
</feature>
<evidence type="ECO:0000313" key="3">
    <source>
        <dbReference type="Proteomes" id="UP000217199"/>
    </source>
</evidence>
<feature type="region of interest" description="Disordered" evidence="1">
    <location>
        <begin position="337"/>
        <end position="465"/>
    </location>
</feature>
<feature type="compositionally biased region" description="Low complexity" evidence="1">
    <location>
        <begin position="496"/>
        <end position="506"/>
    </location>
</feature>
<dbReference type="GO" id="GO:0070941">
    <property type="term" value="P:eisosome assembly"/>
    <property type="evidence" value="ECO:0007669"/>
    <property type="project" value="TreeGrafter"/>
</dbReference>
<dbReference type="OrthoDB" id="3358861at2759"/>
<feature type="compositionally biased region" description="Low complexity" evidence="1">
    <location>
        <begin position="245"/>
        <end position="254"/>
    </location>
</feature>
<feature type="compositionally biased region" description="Polar residues" evidence="1">
    <location>
        <begin position="341"/>
        <end position="358"/>
    </location>
</feature>
<protein>
    <submittedName>
        <fullName evidence="2">Uncharacterized protein</fullName>
    </submittedName>
</protein>
<sequence>MVHRPADSRLLSNLLTHEKDYVRALHSQLDYGQSSLSSFSAYAAASPPPASRAIVSVTDALIGAHDALRGYVFAIEEWCEQLKMLKEMEDEVGNIARDREILVDRLIKASKSNIPKRRSILPTSNSGNSSLFSSASPSNSNLKGHQLEHLAFSNSKLNLAQNELQACETHLSEKERILVQMREGAIIGGLKSRCKALAECGARWEELGRMGLGALDPYDPVLLGPSGNAFTSPYRQKPLPDPTRPSSDLSSIAPSQSASQIYNVNIQGTSNVSSGGSASRTPTNVAKSGSSYTPYLYSPPGTAASGMTRPEADINDIHASHFTLEIKPAHAISEEDHWTPPQAQSRHSLQLRKGTTSTAEDEGEEVDGSSDTDDAEGGRVLEIHDNPNPLIVQFANDKPEGEKNKKGKTGSRLSPLKRRKVPPHLDGLPASSSSPFPLSSPTFATSENKFSTVSSSVEESPRRRKRSTFLGLGALKGIFHRDRGQSVVGNEMNPVSPSSHGGYSPSSASLPAFAPFSNVKGKNFSSNVNLASTNIPESYPIKNKVDGWKTRTDTNLRKAERADSSDDEPISRRSGDRTTVRLPKKAE</sequence>
<dbReference type="InParanoid" id="A0A286U5D0"/>
<proteinExistence type="predicted"/>
<dbReference type="GO" id="GO:0005886">
    <property type="term" value="C:plasma membrane"/>
    <property type="evidence" value="ECO:0007669"/>
    <property type="project" value="TreeGrafter"/>
</dbReference>
<dbReference type="GO" id="GO:0036286">
    <property type="term" value="C:eisosome filament"/>
    <property type="evidence" value="ECO:0007669"/>
    <property type="project" value="TreeGrafter"/>
</dbReference>
<feature type="compositionally biased region" description="Low complexity" evidence="1">
    <location>
        <begin position="428"/>
        <end position="458"/>
    </location>
</feature>
<feature type="compositionally biased region" description="Basic residues" evidence="1">
    <location>
        <begin position="405"/>
        <end position="422"/>
    </location>
</feature>
<dbReference type="STRING" id="2282107.A0A286U5D0"/>